<dbReference type="OrthoDB" id="2588098at2759"/>
<comment type="caution">
    <text evidence="1">The sequence shown here is derived from an EMBL/GenBank/DDBJ whole genome shotgun (WGS) entry which is preliminary data.</text>
</comment>
<keyword evidence="2" id="KW-1185">Reference proteome</keyword>
<name>A0A9P3UTN8_LYOSH</name>
<reference evidence="1" key="1">
    <citation type="submission" date="2022-07" db="EMBL/GenBank/DDBJ databases">
        <title>The genome of Lyophyllum shimeji provides insight into the initial evolution of ectomycorrhizal fungal genome.</title>
        <authorList>
            <person name="Kobayashi Y."/>
            <person name="Shibata T."/>
            <person name="Hirakawa H."/>
            <person name="Shigenobu S."/>
            <person name="Nishiyama T."/>
            <person name="Yamada A."/>
            <person name="Hasebe M."/>
            <person name="Kawaguchi M."/>
        </authorList>
    </citation>
    <scope>NUCLEOTIDE SEQUENCE</scope>
    <source>
        <strain evidence="1">AT787</strain>
    </source>
</reference>
<evidence type="ECO:0000313" key="1">
    <source>
        <dbReference type="EMBL" id="GLB44798.1"/>
    </source>
</evidence>
<organism evidence="1 2">
    <name type="scientific">Lyophyllum shimeji</name>
    <name type="common">Hon-shimeji</name>
    <name type="synonym">Tricholoma shimeji</name>
    <dbReference type="NCBI Taxonomy" id="47721"/>
    <lineage>
        <taxon>Eukaryota</taxon>
        <taxon>Fungi</taxon>
        <taxon>Dikarya</taxon>
        <taxon>Basidiomycota</taxon>
        <taxon>Agaricomycotina</taxon>
        <taxon>Agaricomycetes</taxon>
        <taxon>Agaricomycetidae</taxon>
        <taxon>Agaricales</taxon>
        <taxon>Tricholomatineae</taxon>
        <taxon>Lyophyllaceae</taxon>
        <taxon>Lyophyllum</taxon>
    </lineage>
</organism>
<protein>
    <submittedName>
        <fullName evidence="1">Uncharacterized protein</fullName>
    </submittedName>
</protein>
<gene>
    <name evidence="1" type="ORF">LshimejAT787_1801350</name>
</gene>
<proteinExistence type="predicted"/>
<dbReference type="Proteomes" id="UP001063166">
    <property type="component" value="Unassembled WGS sequence"/>
</dbReference>
<evidence type="ECO:0000313" key="2">
    <source>
        <dbReference type="Proteomes" id="UP001063166"/>
    </source>
</evidence>
<sequence length="156" mass="17971">MGQYWQLINLEKRRTLGHWGKIMEIVWNRPRDTLIPYLTIPATPLDPAAVKEVDLIGPWADDRLVCVGDYVRTSCYHKRMLTREELAEASETDLYSVAYESYTEAPCPKLPRDPVAFARGKVWVLRNLSKLVYVRVDAFESAPEHIAVPRSRADVR</sequence>
<dbReference type="EMBL" id="BRPK01000018">
    <property type="protein sequence ID" value="GLB44798.1"/>
    <property type="molecule type" value="Genomic_DNA"/>
</dbReference>
<accession>A0A9P3UTN8</accession>
<dbReference type="AlphaFoldDB" id="A0A9P3UTN8"/>